<dbReference type="EMBL" id="CAJNRF010014664">
    <property type="protein sequence ID" value="CAF2158944.1"/>
    <property type="molecule type" value="Genomic_DNA"/>
</dbReference>
<gene>
    <name evidence="3" type="ORF">OVN521_LOCUS1477</name>
    <name evidence="4" type="ORF">UXM345_LOCUS3514</name>
    <name evidence="1" type="ORF">WKI299_LOCUS31923</name>
    <name evidence="2" type="ORF">XDN619_LOCUS36898</name>
</gene>
<dbReference type="AlphaFoldDB" id="A0A816YH48"/>
<evidence type="ECO:0000313" key="4">
    <source>
        <dbReference type="EMBL" id="CAF3777804.1"/>
    </source>
</evidence>
<sequence length="213" mass="25375">MHDRFCSEILLKIHHKLKWLDLEPTSLECILVAANCSNLYEVSLILNKAEIFYYYLDATTFTRIVKSILSSLLIDISKYESEILIDDVNKFIFTRIFTMFANLQYLHVGSSLMWYQRFIFNVPFSNVISSNLLELHMSVIYFTDLLYLLHELFDQFHTCHLYSIMHAHHYHELILPLLHRMLNLEQLDLQLQVHRTKGFIDGHDLKENIINYM</sequence>
<proteinExistence type="predicted"/>
<evidence type="ECO:0000313" key="1">
    <source>
        <dbReference type="EMBL" id="CAF2158944.1"/>
    </source>
</evidence>
<evidence type="ECO:0000313" key="3">
    <source>
        <dbReference type="EMBL" id="CAF3757231.1"/>
    </source>
</evidence>
<name>A0A816YH48_9BILA</name>
<reference evidence="1" key="1">
    <citation type="submission" date="2021-02" db="EMBL/GenBank/DDBJ databases">
        <authorList>
            <person name="Nowell W R."/>
        </authorList>
    </citation>
    <scope>NUCLEOTIDE SEQUENCE</scope>
</reference>
<organism evidence="1 5">
    <name type="scientific">Rotaria magnacalcarata</name>
    <dbReference type="NCBI Taxonomy" id="392030"/>
    <lineage>
        <taxon>Eukaryota</taxon>
        <taxon>Metazoa</taxon>
        <taxon>Spiralia</taxon>
        <taxon>Gnathifera</taxon>
        <taxon>Rotifera</taxon>
        <taxon>Eurotatoria</taxon>
        <taxon>Bdelloidea</taxon>
        <taxon>Philodinida</taxon>
        <taxon>Philodinidae</taxon>
        <taxon>Rotaria</taxon>
    </lineage>
</organism>
<dbReference type="EMBL" id="CAJOBG010000102">
    <property type="protein sequence ID" value="CAF3757231.1"/>
    <property type="molecule type" value="Genomic_DNA"/>
</dbReference>
<protein>
    <submittedName>
        <fullName evidence="1">Uncharacterized protein</fullName>
    </submittedName>
</protein>
<accession>A0A816YH48</accession>
<dbReference type="EMBL" id="CAJOBF010000229">
    <property type="protein sequence ID" value="CAF3777804.1"/>
    <property type="molecule type" value="Genomic_DNA"/>
</dbReference>
<dbReference type="EMBL" id="CAJNRG010019055">
    <property type="protein sequence ID" value="CAF2268402.1"/>
    <property type="molecule type" value="Genomic_DNA"/>
</dbReference>
<dbReference type="Proteomes" id="UP000663887">
    <property type="component" value="Unassembled WGS sequence"/>
</dbReference>
<evidence type="ECO:0000313" key="5">
    <source>
        <dbReference type="Proteomes" id="UP000663856"/>
    </source>
</evidence>
<dbReference type="Proteomes" id="UP000663842">
    <property type="component" value="Unassembled WGS sequence"/>
</dbReference>
<evidence type="ECO:0000313" key="6">
    <source>
        <dbReference type="Proteomes" id="UP000663866"/>
    </source>
</evidence>
<comment type="caution">
    <text evidence="1">The sequence shown here is derived from an EMBL/GenBank/DDBJ whole genome shotgun (WGS) entry which is preliminary data.</text>
</comment>
<evidence type="ECO:0000313" key="2">
    <source>
        <dbReference type="EMBL" id="CAF2268402.1"/>
    </source>
</evidence>
<dbReference type="Proteomes" id="UP000663856">
    <property type="component" value="Unassembled WGS sequence"/>
</dbReference>
<keyword evidence="6" id="KW-1185">Reference proteome</keyword>
<dbReference type="Proteomes" id="UP000663866">
    <property type="component" value="Unassembled WGS sequence"/>
</dbReference>